<feature type="domain" description="ABC transmembrane type-2" evidence="9">
    <location>
        <begin position="140"/>
        <end position="368"/>
    </location>
</feature>
<dbReference type="PROSITE" id="PS51012">
    <property type="entry name" value="ABC_TM2"/>
    <property type="match status" value="1"/>
</dbReference>
<dbReference type="EMBL" id="RBZP01000005">
    <property type="protein sequence ID" value="RKQ33859.1"/>
    <property type="molecule type" value="Genomic_DNA"/>
</dbReference>
<dbReference type="Proteomes" id="UP000269301">
    <property type="component" value="Unassembled WGS sequence"/>
</dbReference>
<dbReference type="PANTHER" id="PTHR30294">
    <property type="entry name" value="MEMBRANE COMPONENT OF ABC TRANSPORTER YHHJ-RELATED"/>
    <property type="match status" value="1"/>
</dbReference>
<evidence type="ECO:0000259" key="9">
    <source>
        <dbReference type="PROSITE" id="PS51012"/>
    </source>
</evidence>
<dbReference type="RefSeq" id="WP_121203974.1">
    <property type="nucleotide sequence ID" value="NZ_RBZP01000005.1"/>
</dbReference>
<comment type="similarity">
    <text evidence="2">Belongs to the ABC-2 integral membrane protein family.</text>
</comment>
<dbReference type="InterPro" id="IPR051449">
    <property type="entry name" value="ABC-2_transporter_component"/>
</dbReference>
<dbReference type="PANTHER" id="PTHR30294:SF29">
    <property type="entry name" value="MULTIDRUG ABC TRANSPORTER PERMEASE YBHS-RELATED"/>
    <property type="match status" value="1"/>
</dbReference>
<evidence type="ECO:0000256" key="4">
    <source>
        <dbReference type="ARBA" id="ARBA00022475"/>
    </source>
</evidence>
<dbReference type="Pfam" id="PF12698">
    <property type="entry name" value="ABC2_membrane_3"/>
    <property type="match status" value="1"/>
</dbReference>
<organism evidence="10 11">
    <name type="scientific">Oceanobacillus halophilus</name>
    <dbReference type="NCBI Taxonomy" id="930130"/>
    <lineage>
        <taxon>Bacteria</taxon>
        <taxon>Bacillati</taxon>
        <taxon>Bacillota</taxon>
        <taxon>Bacilli</taxon>
        <taxon>Bacillales</taxon>
        <taxon>Bacillaceae</taxon>
        <taxon>Oceanobacillus</taxon>
    </lineage>
</organism>
<comment type="subcellular location">
    <subcellularLocation>
        <location evidence="1">Cell membrane</location>
        <topology evidence="1">Multi-pass membrane protein</topology>
    </subcellularLocation>
</comment>
<feature type="transmembrane region" description="Helical" evidence="8">
    <location>
        <begin position="343"/>
        <end position="365"/>
    </location>
</feature>
<evidence type="ECO:0000256" key="2">
    <source>
        <dbReference type="ARBA" id="ARBA00007783"/>
    </source>
</evidence>
<proteinExistence type="inferred from homology"/>
<feature type="transmembrane region" description="Helical" evidence="8">
    <location>
        <begin position="177"/>
        <end position="199"/>
    </location>
</feature>
<protein>
    <submittedName>
        <fullName evidence="10">ABC transporter permease</fullName>
    </submittedName>
</protein>
<comment type="caution">
    <text evidence="10">The sequence shown here is derived from an EMBL/GenBank/DDBJ whole genome shotgun (WGS) entry which is preliminary data.</text>
</comment>
<reference evidence="10 11" key="1">
    <citation type="journal article" date="2016" name="Int. J. Syst. Evol. Microbiol.">
        <title>Oceanobacillus halophilus sp. nov., a novel moderately halophilic bacterium from a hypersaline lake.</title>
        <authorList>
            <person name="Amoozegar M.A."/>
            <person name="Bagheri M."/>
            <person name="Makhdoumi A."/>
            <person name="Nikou M.M."/>
            <person name="Fazeli S.A.S."/>
            <person name="Schumann P."/>
            <person name="Sproer C."/>
            <person name="Sanchez-Porro C."/>
            <person name="Ventosa A."/>
        </authorList>
    </citation>
    <scope>NUCLEOTIDE SEQUENCE [LARGE SCALE GENOMIC DNA]</scope>
    <source>
        <strain evidence="10 11">DSM 23996</strain>
    </source>
</reference>
<evidence type="ECO:0000313" key="11">
    <source>
        <dbReference type="Proteomes" id="UP000269301"/>
    </source>
</evidence>
<evidence type="ECO:0000256" key="8">
    <source>
        <dbReference type="SAM" id="Phobius"/>
    </source>
</evidence>
<feature type="transmembrane region" description="Helical" evidence="8">
    <location>
        <begin position="220"/>
        <end position="246"/>
    </location>
</feature>
<evidence type="ECO:0000256" key="6">
    <source>
        <dbReference type="ARBA" id="ARBA00022989"/>
    </source>
</evidence>
<dbReference type="InterPro" id="IPR047817">
    <property type="entry name" value="ABC2_TM_bact-type"/>
</dbReference>
<keyword evidence="5 8" id="KW-0812">Transmembrane</keyword>
<keyword evidence="6 8" id="KW-1133">Transmembrane helix</keyword>
<evidence type="ECO:0000256" key="1">
    <source>
        <dbReference type="ARBA" id="ARBA00004651"/>
    </source>
</evidence>
<evidence type="ECO:0000256" key="7">
    <source>
        <dbReference type="ARBA" id="ARBA00023136"/>
    </source>
</evidence>
<dbReference type="OrthoDB" id="266913at2"/>
<name>A0A495A362_9BACI</name>
<keyword evidence="3" id="KW-0813">Transport</keyword>
<evidence type="ECO:0000313" key="10">
    <source>
        <dbReference type="EMBL" id="RKQ33859.1"/>
    </source>
</evidence>
<gene>
    <name evidence="10" type="ORF">D8M06_08500</name>
</gene>
<keyword evidence="7 8" id="KW-0472">Membrane</keyword>
<evidence type="ECO:0000256" key="5">
    <source>
        <dbReference type="ARBA" id="ARBA00022692"/>
    </source>
</evidence>
<dbReference type="GO" id="GO:0005886">
    <property type="term" value="C:plasma membrane"/>
    <property type="evidence" value="ECO:0007669"/>
    <property type="project" value="UniProtKB-SubCell"/>
</dbReference>
<accession>A0A495A362</accession>
<keyword evidence="11" id="KW-1185">Reference proteome</keyword>
<feature type="transmembrane region" description="Helical" evidence="8">
    <location>
        <begin position="258"/>
        <end position="279"/>
    </location>
</feature>
<dbReference type="GO" id="GO:0140359">
    <property type="term" value="F:ABC-type transporter activity"/>
    <property type="evidence" value="ECO:0007669"/>
    <property type="project" value="InterPro"/>
</dbReference>
<sequence length="370" mass="41909">MNGILVAKFTTFIRKPWMFLLFTTMSIIFALILGTSGGMTSISVPVYGSSNIQESFIGKSLEKNDVYTFNWMTEKEMLDLIADGKSEVGVIVKEDDFQLVVGVESTNAQMVEQTIHDIYAKKLQQEKLFEEVEAQTDSEKQLLDEEYKTAMDSPVFTMKTSNFSSSEAFVYDNETHFLFGFTLFFVIYTIAYNVLPILLEKKEGIWDRMILSPVRKTEMYIANLVYSFFEGYLQVLIIFLVFHFWIGVDFQGRFLEAVLLLIPYVFAVVSLSIFITACVKNAQQFNAVLPIVAVSMAMIGGAYWPIEIVESEVLLALSKINPLTYGMEALNGMVVYGYPLEEVLLPISILVLMGVVLMGLGIHLMERRHV</sequence>
<feature type="transmembrane region" description="Helical" evidence="8">
    <location>
        <begin position="17"/>
        <end position="39"/>
    </location>
</feature>
<keyword evidence="4" id="KW-1003">Cell membrane</keyword>
<evidence type="ECO:0000256" key="3">
    <source>
        <dbReference type="ARBA" id="ARBA00022448"/>
    </source>
</evidence>
<dbReference type="AlphaFoldDB" id="A0A495A362"/>
<feature type="transmembrane region" description="Helical" evidence="8">
    <location>
        <begin position="286"/>
        <end position="306"/>
    </location>
</feature>
<dbReference type="InterPro" id="IPR013525">
    <property type="entry name" value="ABC2_TM"/>
</dbReference>